<evidence type="ECO:0000313" key="3">
    <source>
        <dbReference type="EMBL" id="UYF94476.1"/>
    </source>
</evidence>
<accession>N1MIC5</accession>
<dbReference type="EMBL" id="CP106982">
    <property type="protein sequence ID" value="UYF94476.1"/>
    <property type="molecule type" value="Genomic_DNA"/>
</dbReference>
<evidence type="ECO:0000259" key="1">
    <source>
        <dbReference type="SMART" id="SM00481"/>
    </source>
</evidence>
<dbReference type="GO" id="GO:0005829">
    <property type="term" value="C:cytosol"/>
    <property type="evidence" value="ECO:0007669"/>
    <property type="project" value="TreeGrafter"/>
</dbReference>
<dbReference type="InterPro" id="IPR050243">
    <property type="entry name" value="PHP_phosphatase"/>
</dbReference>
<sequence length="342" mass="37361">MDPVDALREVAFWLERDRAESYRVKAYRHAADVVARLSPEQRAARRRTDSWTALAGVGPKTATVIREAFDGVPAYLQQLRAEAEPIGRGGAELLEALQGDLHVHSDWSDGGSPIAEMMRTAAALGRRYCALTDHSPRLKVANGLTAERLRTQLGVVADLNRVLADSGRPFRILTGIEVDILDDGTLDQDEGLLAELDVVVASVHSNLRADRAVMTKRMLKAVQNPHVDVLGHCTGRLVQGGRGTRPESRFDAEAVFSACRDHSTAVEINARPERQDPPERLIDLALNLGCRFAIDTDAHAPGQLDWIGYGCERAAERGVEAGDVINTWPVEDLLAWTAGRTG</sequence>
<evidence type="ECO:0000313" key="4">
    <source>
        <dbReference type="Proteomes" id="UP000325466"/>
    </source>
</evidence>
<dbReference type="FunFam" id="3.20.20.140:FF:000047">
    <property type="entry name" value="PHP domain-containing protein"/>
    <property type="match status" value="1"/>
</dbReference>
<evidence type="ECO:0000313" key="2">
    <source>
        <dbReference type="EMBL" id="GES40189.1"/>
    </source>
</evidence>
<organism evidence="3 5">
    <name type="scientific">Rhodococcus aetherivorans</name>
    <dbReference type="NCBI Taxonomy" id="191292"/>
    <lineage>
        <taxon>Bacteria</taxon>
        <taxon>Bacillati</taxon>
        <taxon>Actinomycetota</taxon>
        <taxon>Actinomycetes</taxon>
        <taxon>Mycobacteriales</taxon>
        <taxon>Nocardiaceae</taxon>
        <taxon>Rhodococcus</taxon>
    </lineage>
</organism>
<dbReference type="CDD" id="cd07436">
    <property type="entry name" value="PHP_PolX"/>
    <property type="match status" value="1"/>
</dbReference>
<dbReference type="EMBL" id="BLAH01000172">
    <property type="protein sequence ID" value="GES40189.1"/>
    <property type="molecule type" value="Genomic_DNA"/>
</dbReference>
<dbReference type="InterPro" id="IPR027421">
    <property type="entry name" value="DNA_pol_lamdba_lyase_dom_sf"/>
</dbReference>
<dbReference type="InterPro" id="IPR003141">
    <property type="entry name" value="Pol/His_phosphatase_N"/>
</dbReference>
<protein>
    <submittedName>
        <fullName evidence="2">DNA-dependent DNA polymerase beta chain</fullName>
    </submittedName>
    <submittedName>
        <fullName evidence="3">PHP domain-containing protein</fullName>
    </submittedName>
</protein>
<accession>A0A059MKE6</accession>
<dbReference type="InterPro" id="IPR010996">
    <property type="entry name" value="HHH_MUS81"/>
</dbReference>
<dbReference type="SUPFAM" id="SSF89550">
    <property type="entry name" value="PHP domain-like"/>
    <property type="match status" value="1"/>
</dbReference>
<dbReference type="Proteomes" id="UP001163947">
    <property type="component" value="Chromosome"/>
</dbReference>
<dbReference type="Pfam" id="PF14716">
    <property type="entry name" value="HHH_8"/>
    <property type="match status" value="1"/>
</dbReference>
<gene>
    <name evidence="3" type="ORF">OCS65_01480</name>
    <name evidence="2" type="ORF">RAJCM14343_5470</name>
</gene>
<dbReference type="AlphaFoldDB" id="A0A059MKE6"/>
<reference evidence="2" key="2">
    <citation type="submission" date="2019-10" db="EMBL/GenBank/DDBJ databases">
        <title>Draft genome sequence of Rhodococcus aetherivorans JCM 14343.</title>
        <authorList>
            <person name="Inoue D."/>
            <person name="Nakazawa M."/>
            <person name="Yamamoto N."/>
            <person name="Sei K."/>
            <person name="Ike M."/>
        </authorList>
    </citation>
    <scope>NUCLEOTIDE SEQUENCE</scope>
    <source>
        <strain evidence="2">JCM 14343</strain>
    </source>
</reference>
<dbReference type="InterPro" id="IPR004013">
    <property type="entry name" value="PHP_dom"/>
</dbReference>
<dbReference type="Gene3D" id="3.20.20.140">
    <property type="entry name" value="Metal-dependent hydrolases"/>
    <property type="match status" value="1"/>
</dbReference>
<dbReference type="InterPro" id="IPR016195">
    <property type="entry name" value="Pol/histidinol_Pase-like"/>
</dbReference>
<dbReference type="GeneID" id="83619048"/>
<dbReference type="InterPro" id="IPR047967">
    <property type="entry name" value="PolX_PHP"/>
</dbReference>
<name>A0A059MKE6_9NOCA</name>
<dbReference type="PANTHER" id="PTHR36928">
    <property type="entry name" value="PHOSPHATASE YCDX-RELATED"/>
    <property type="match status" value="1"/>
</dbReference>
<dbReference type="Gene3D" id="1.10.150.110">
    <property type="entry name" value="DNA polymerase beta, N-terminal domain-like"/>
    <property type="match status" value="1"/>
</dbReference>
<dbReference type="Proteomes" id="UP000325466">
    <property type="component" value="Unassembled WGS sequence"/>
</dbReference>
<reference evidence="3" key="3">
    <citation type="submission" date="2022-09" db="EMBL/GenBank/DDBJ databases">
        <title>The genome sequence of Rhodococcus aetherivorans N1.</title>
        <authorList>
            <person name="Jiang W."/>
        </authorList>
    </citation>
    <scope>NUCLEOTIDE SEQUENCE</scope>
    <source>
        <strain evidence="3">N1</strain>
    </source>
</reference>
<dbReference type="RefSeq" id="WP_006947543.1">
    <property type="nucleotide sequence ID" value="NZ_BAAAYP010000075.1"/>
</dbReference>
<keyword evidence="4" id="KW-1185">Reference proteome</keyword>
<dbReference type="PIRSF" id="PIRSF036978">
    <property type="entry name" value="UCP036978_PHPhdr"/>
    <property type="match status" value="1"/>
</dbReference>
<dbReference type="GO" id="GO:0008270">
    <property type="term" value="F:zinc ion binding"/>
    <property type="evidence" value="ECO:0007669"/>
    <property type="project" value="TreeGrafter"/>
</dbReference>
<dbReference type="SMART" id="SM00481">
    <property type="entry name" value="POLIIIAc"/>
    <property type="match status" value="1"/>
</dbReference>
<dbReference type="GO" id="GO:0042578">
    <property type="term" value="F:phosphoric ester hydrolase activity"/>
    <property type="evidence" value="ECO:0007669"/>
    <property type="project" value="TreeGrafter"/>
</dbReference>
<proteinExistence type="predicted"/>
<dbReference type="Pfam" id="PF02811">
    <property type="entry name" value="PHP"/>
    <property type="match status" value="1"/>
</dbReference>
<dbReference type="InterPro" id="IPR017078">
    <property type="entry name" value="UCP036978_PHPhdr"/>
</dbReference>
<evidence type="ECO:0000313" key="5">
    <source>
        <dbReference type="Proteomes" id="UP001163947"/>
    </source>
</evidence>
<feature type="domain" description="Polymerase/histidinol phosphatase N-terminal" evidence="1">
    <location>
        <begin position="99"/>
        <end position="182"/>
    </location>
</feature>
<dbReference type="SUPFAM" id="SSF47802">
    <property type="entry name" value="DNA polymerase beta, N-terminal domain-like"/>
    <property type="match status" value="1"/>
</dbReference>
<dbReference type="NCBIfam" id="NF005928">
    <property type="entry name" value="PRK07945.1"/>
    <property type="match status" value="1"/>
</dbReference>
<dbReference type="PANTHER" id="PTHR36928:SF1">
    <property type="entry name" value="PHOSPHATASE YCDX-RELATED"/>
    <property type="match status" value="1"/>
</dbReference>
<reference evidence="2 4" key="1">
    <citation type="journal article" date="2018" name="Biodegradation">
        <title>1,4-Dioxane degradation characteristics of Rhodococcus aetherivorans JCM 14343.</title>
        <authorList>
            <person name="Inoue D."/>
            <person name="Tsunoda T."/>
            <person name="Yamamoto N."/>
            <person name="Ike M."/>
            <person name="Sei K."/>
        </authorList>
    </citation>
    <scope>NUCLEOTIDE SEQUENCE [LARGE SCALE GENOMIC DNA]</scope>
    <source>
        <strain evidence="2 4">JCM 14343</strain>
    </source>
</reference>